<organism evidence="2 3">
    <name type="scientific">Sphingobacterium corticibacter</name>
    <dbReference type="NCBI Taxonomy" id="2171749"/>
    <lineage>
        <taxon>Bacteria</taxon>
        <taxon>Pseudomonadati</taxon>
        <taxon>Bacteroidota</taxon>
        <taxon>Sphingobacteriia</taxon>
        <taxon>Sphingobacteriales</taxon>
        <taxon>Sphingobacteriaceae</taxon>
        <taxon>Sphingobacterium</taxon>
    </lineage>
</organism>
<feature type="region of interest" description="Disordered" evidence="1">
    <location>
        <begin position="172"/>
        <end position="218"/>
    </location>
</feature>
<evidence type="ECO:0000313" key="3">
    <source>
        <dbReference type="Proteomes" id="UP000245627"/>
    </source>
</evidence>
<name>A0A2T8HLH8_9SPHI</name>
<keyword evidence="3" id="KW-1185">Reference proteome</keyword>
<protein>
    <submittedName>
        <fullName evidence="2">Uncharacterized protein</fullName>
    </submittedName>
</protein>
<proteinExistence type="predicted"/>
<dbReference type="EMBL" id="QDKG01000001">
    <property type="protein sequence ID" value="PVH26286.1"/>
    <property type="molecule type" value="Genomic_DNA"/>
</dbReference>
<dbReference type="AlphaFoldDB" id="A0A2T8HLH8"/>
<gene>
    <name evidence="2" type="ORF">DC487_01275</name>
</gene>
<dbReference type="Proteomes" id="UP000245627">
    <property type="component" value="Unassembled WGS sequence"/>
</dbReference>
<comment type="caution">
    <text evidence="2">The sequence shown here is derived from an EMBL/GenBank/DDBJ whole genome shotgun (WGS) entry which is preliminary data.</text>
</comment>
<sequence length="417" mass="46296">MKESYVDSEIVPKEDSLLTIAKSWFQRGARSATPKSDIEFRNLQPNWEKYQVSRNSSGQPWISVRMKKSPASIAYLVEMSVVVDKYGKAHGIIKEFASNPYKGNSPLTIYTIDGKVYLQGMYIRDKRVLRINSSNQLGYRVSSLVVGTDSRAAIKRANDPIRDIDEVVIMPPEQGEGDADGDGDDHNWNPNPGGGGGGNNNGNVPVAPPEGDSEDSPEETEIIDLLHSYPCASSVLQYMKTSNTKISDAFTKTFGGPQTKINITFLPKAFPDPNYDGGKLGGYSIYDAQVALSTNMLENATQEYMLVTMYHEFWHAYLDVERYHLGSAAFDAKYPELTTYSSTDGNQYILQQNADHSRFSDFFELMRDDLQLFNPNLPANVVEALITTGIIDGRSNDMINLNNNERQSNGNSAGTKC</sequence>
<evidence type="ECO:0000256" key="1">
    <source>
        <dbReference type="SAM" id="MobiDB-lite"/>
    </source>
</evidence>
<reference evidence="2 3" key="1">
    <citation type="submission" date="2018-04" db="EMBL/GenBank/DDBJ databases">
        <title>Sphingobacterium cortibacter sp. nov.</title>
        <authorList>
            <person name="Li Y."/>
        </authorList>
    </citation>
    <scope>NUCLEOTIDE SEQUENCE [LARGE SCALE GENOMIC DNA]</scope>
    <source>
        <strain evidence="2 3">2c-3</strain>
    </source>
</reference>
<evidence type="ECO:0000313" key="2">
    <source>
        <dbReference type="EMBL" id="PVH26286.1"/>
    </source>
</evidence>
<accession>A0A2T8HLH8</accession>